<protein>
    <recommendedName>
        <fullName evidence="6">Major facilitator superfamily (MFS) profile domain-containing protein</fullName>
    </recommendedName>
</protein>
<dbReference type="AlphaFoldDB" id="A0A7R8UPF2"/>
<feature type="transmembrane region" description="Helical" evidence="5">
    <location>
        <begin position="278"/>
        <end position="299"/>
    </location>
</feature>
<dbReference type="SUPFAM" id="SSF103473">
    <property type="entry name" value="MFS general substrate transporter"/>
    <property type="match status" value="1"/>
</dbReference>
<evidence type="ECO:0000259" key="6">
    <source>
        <dbReference type="PROSITE" id="PS50850"/>
    </source>
</evidence>
<feature type="transmembrane region" description="Helical" evidence="5">
    <location>
        <begin position="343"/>
        <end position="361"/>
    </location>
</feature>
<name>A0A7R8UPF2_HERIL</name>
<dbReference type="PANTHER" id="PTHR24064">
    <property type="entry name" value="SOLUTE CARRIER FAMILY 22 MEMBER"/>
    <property type="match status" value="1"/>
</dbReference>
<dbReference type="InParanoid" id="A0A7R8UPF2"/>
<dbReference type="PROSITE" id="PS50850">
    <property type="entry name" value="MFS"/>
    <property type="match status" value="1"/>
</dbReference>
<evidence type="ECO:0000256" key="2">
    <source>
        <dbReference type="ARBA" id="ARBA00022692"/>
    </source>
</evidence>
<feature type="domain" description="Major facilitator superfamily (MFS) profile" evidence="6">
    <location>
        <begin position="43"/>
        <end position="455"/>
    </location>
</feature>
<proteinExistence type="predicted"/>
<dbReference type="OrthoDB" id="5296287at2759"/>
<dbReference type="Pfam" id="PF00083">
    <property type="entry name" value="Sugar_tr"/>
    <property type="match status" value="1"/>
</dbReference>
<dbReference type="Proteomes" id="UP000594454">
    <property type="component" value="Chromosome 3"/>
</dbReference>
<evidence type="ECO:0000256" key="3">
    <source>
        <dbReference type="ARBA" id="ARBA00022989"/>
    </source>
</evidence>
<evidence type="ECO:0000313" key="7">
    <source>
        <dbReference type="EMBL" id="CAD7084223.1"/>
    </source>
</evidence>
<dbReference type="Gene3D" id="1.20.1250.20">
    <property type="entry name" value="MFS general substrate transporter like domains"/>
    <property type="match status" value="1"/>
</dbReference>
<dbReference type="GO" id="GO:0022857">
    <property type="term" value="F:transmembrane transporter activity"/>
    <property type="evidence" value="ECO:0007669"/>
    <property type="project" value="InterPro"/>
</dbReference>
<feature type="transmembrane region" description="Helical" evidence="5">
    <location>
        <begin position="367"/>
        <end position="390"/>
    </location>
</feature>
<feature type="transmembrane region" description="Helical" evidence="5">
    <location>
        <begin position="198"/>
        <end position="217"/>
    </location>
</feature>
<accession>A0A7R8UPF2</accession>
<evidence type="ECO:0000256" key="1">
    <source>
        <dbReference type="ARBA" id="ARBA00004141"/>
    </source>
</evidence>
<feature type="transmembrane region" description="Helical" evidence="5">
    <location>
        <begin position="134"/>
        <end position="158"/>
    </location>
</feature>
<evidence type="ECO:0000256" key="4">
    <source>
        <dbReference type="ARBA" id="ARBA00023136"/>
    </source>
</evidence>
<gene>
    <name evidence="7" type="ORF">HERILL_LOCUS7129</name>
</gene>
<evidence type="ECO:0000256" key="5">
    <source>
        <dbReference type="SAM" id="Phobius"/>
    </source>
</evidence>
<evidence type="ECO:0000313" key="8">
    <source>
        <dbReference type="Proteomes" id="UP000594454"/>
    </source>
</evidence>
<dbReference type="InterPro" id="IPR020846">
    <property type="entry name" value="MFS_dom"/>
</dbReference>
<keyword evidence="2 5" id="KW-0812">Transmembrane</keyword>
<keyword evidence="3 5" id="KW-1133">Transmembrane helix</keyword>
<organism evidence="7 8">
    <name type="scientific">Hermetia illucens</name>
    <name type="common">Black soldier fly</name>
    <dbReference type="NCBI Taxonomy" id="343691"/>
    <lineage>
        <taxon>Eukaryota</taxon>
        <taxon>Metazoa</taxon>
        <taxon>Ecdysozoa</taxon>
        <taxon>Arthropoda</taxon>
        <taxon>Hexapoda</taxon>
        <taxon>Insecta</taxon>
        <taxon>Pterygota</taxon>
        <taxon>Neoptera</taxon>
        <taxon>Endopterygota</taxon>
        <taxon>Diptera</taxon>
        <taxon>Brachycera</taxon>
        <taxon>Stratiomyomorpha</taxon>
        <taxon>Stratiomyidae</taxon>
        <taxon>Hermetiinae</taxon>
        <taxon>Hermetia</taxon>
    </lineage>
</organism>
<dbReference type="InterPro" id="IPR005828">
    <property type="entry name" value="MFS_sugar_transport-like"/>
</dbReference>
<dbReference type="GO" id="GO:0016020">
    <property type="term" value="C:membrane"/>
    <property type="evidence" value="ECO:0007669"/>
    <property type="project" value="UniProtKB-SubCell"/>
</dbReference>
<dbReference type="InterPro" id="IPR036259">
    <property type="entry name" value="MFS_trans_sf"/>
</dbReference>
<reference evidence="7 8" key="1">
    <citation type="submission" date="2020-11" db="EMBL/GenBank/DDBJ databases">
        <authorList>
            <person name="Wallbank WR R."/>
            <person name="Pardo Diaz C."/>
            <person name="Kozak K."/>
            <person name="Martin S."/>
            <person name="Jiggins C."/>
            <person name="Moest M."/>
            <person name="Warren A I."/>
            <person name="Generalovic N T."/>
            <person name="Byers J.R.P. K."/>
            <person name="Montejo-Kovacevich G."/>
            <person name="Yen C E."/>
        </authorList>
    </citation>
    <scope>NUCLEOTIDE SEQUENCE [LARGE SCALE GENOMIC DNA]</scope>
</reference>
<keyword evidence="4 5" id="KW-0472">Membrane</keyword>
<dbReference type="EMBL" id="LR899011">
    <property type="protein sequence ID" value="CAD7084223.1"/>
    <property type="molecule type" value="Genomic_DNA"/>
</dbReference>
<feature type="transmembrane region" description="Helical" evidence="5">
    <location>
        <begin position="431"/>
        <end position="450"/>
    </location>
</feature>
<keyword evidence="8" id="KW-1185">Reference proteome</keyword>
<feature type="transmembrane region" description="Helical" evidence="5">
    <location>
        <begin position="402"/>
        <end position="425"/>
    </location>
</feature>
<sequence>MQEWKQITLPKEENNKGEKTFSLCSMYDLNYTDIQYWDYETWNYSDVPVTTCKHGYDYDREWFLSTIVTQEDWVCEKDLYVTHAFTVGRIGEVVGTFIFGQLGDTIGRKAVFYITAVLSVVGRVVSILSTSSFILFAIAAIATSLAVNSIFQSPLVIAMEISQEDDRANIAMVQNLGWSIGACSMPLIYWYFREWMPFMWISSIPVGLFLLFKRFMVESPRWLISRRRFKDAIKQFRIIARINRKEFHMTEQELAEMYSSMKEEQIYGMMSLFSGWRIARNALIMALNWCVVVVSYFTLLLYCSSMSGNPFLNFLLQTVVEVPSNFIGTYFSNRIGRRFTSCFSYLVAAVFCLPLIILAKRPNMETVVLSLAMSLKFLNGITFLSMNLQAMETYPTCLRQSGLALGAIAGNSIGVVSPFVVYLGSTYDIRYPFYILLTIYIVGASTVLFLPETLHHKLPDSLKEAQVFGKGQKFWRIPRPTADHLPEMEKMNTKKFAP</sequence>
<comment type="subcellular location">
    <subcellularLocation>
        <location evidence="1">Membrane</location>
        <topology evidence="1">Multi-pass membrane protein</topology>
    </subcellularLocation>
</comment>